<evidence type="ECO:0000313" key="1">
    <source>
        <dbReference type="EMBL" id="GAA4244714.1"/>
    </source>
</evidence>
<dbReference type="Proteomes" id="UP001501682">
    <property type="component" value="Unassembled WGS sequence"/>
</dbReference>
<name>A0ABP8CXT0_9FLAO</name>
<reference evidence="2" key="1">
    <citation type="journal article" date="2019" name="Int. J. Syst. Evol. Microbiol.">
        <title>The Global Catalogue of Microorganisms (GCM) 10K type strain sequencing project: providing services to taxonomists for standard genome sequencing and annotation.</title>
        <authorList>
            <consortium name="The Broad Institute Genomics Platform"/>
            <consortium name="The Broad Institute Genome Sequencing Center for Infectious Disease"/>
            <person name="Wu L."/>
            <person name="Ma J."/>
        </authorList>
    </citation>
    <scope>NUCLEOTIDE SEQUENCE [LARGE SCALE GENOMIC DNA]</scope>
    <source>
        <strain evidence="2">JCM 17633</strain>
    </source>
</reference>
<keyword evidence="2" id="KW-1185">Reference proteome</keyword>
<evidence type="ECO:0008006" key="3">
    <source>
        <dbReference type="Google" id="ProtNLM"/>
    </source>
</evidence>
<comment type="caution">
    <text evidence="1">The sequence shown here is derived from an EMBL/GenBank/DDBJ whole genome shotgun (WGS) entry which is preliminary data.</text>
</comment>
<protein>
    <recommendedName>
        <fullName evidence="3">Transporter</fullName>
    </recommendedName>
</protein>
<evidence type="ECO:0000313" key="2">
    <source>
        <dbReference type="Proteomes" id="UP001501682"/>
    </source>
</evidence>
<organism evidence="1 2">
    <name type="scientific">Winogradskyella damuponensis</name>
    <dbReference type="NCBI Taxonomy" id="943939"/>
    <lineage>
        <taxon>Bacteria</taxon>
        <taxon>Pseudomonadati</taxon>
        <taxon>Bacteroidota</taxon>
        <taxon>Flavobacteriia</taxon>
        <taxon>Flavobacteriales</taxon>
        <taxon>Flavobacteriaceae</taxon>
        <taxon>Winogradskyella</taxon>
    </lineage>
</organism>
<sequence>MDDVADRGLLLQGELVLKVRSWFELRPYAGLILTSSNGKDLNNNPTDEIAESKAFLLGGKARLRAPIPWVAPYLELGIGTSIGKFETLTPLDNIDKGGMIFHLPIAFGLELGKNNNVDLGFSYYDQPSVEQYVGAIALGITIPLKK</sequence>
<gene>
    <name evidence="1" type="ORF">GCM10022292_24450</name>
</gene>
<proteinExistence type="predicted"/>
<accession>A0ABP8CXT0</accession>
<dbReference type="EMBL" id="BAABCB010000020">
    <property type="protein sequence ID" value="GAA4244714.1"/>
    <property type="molecule type" value="Genomic_DNA"/>
</dbReference>